<dbReference type="AlphaFoldDB" id="A0A930KJ72"/>
<sequence>MLSIPTPSAVNQHQTKGIVRKARAQGLQYLQVAAVLSASGGWESIGAYQMATSRDHGGGSLRVVTEEIGYGNVLVARMNGILLPASANYQNESICFNGRAATTRCSPGQTVVGYRRYWKLDGNQRGTFSYQNTSMNSPWNTMSDSIYIQ</sequence>
<evidence type="ECO:0000313" key="1">
    <source>
        <dbReference type="EMBL" id="MBF1650830.1"/>
    </source>
</evidence>
<proteinExistence type="predicted"/>
<gene>
    <name evidence="1" type="ORF">HXO56_12285</name>
</gene>
<dbReference type="Pfam" id="PF16219">
    <property type="entry name" value="DUF4879"/>
    <property type="match status" value="1"/>
</dbReference>
<dbReference type="Gene3D" id="2.60.40.2870">
    <property type="match status" value="1"/>
</dbReference>
<dbReference type="InterPro" id="IPR032624">
    <property type="entry name" value="DUF4879"/>
</dbReference>
<name>A0A930KJ72_9MICC</name>
<accession>A0A930KJ72</accession>
<dbReference type="EMBL" id="JABZXJ010000140">
    <property type="protein sequence ID" value="MBF1650830.1"/>
    <property type="molecule type" value="Genomic_DNA"/>
</dbReference>
<protein>
    <submittedName>
        <fullName evidence="1">DUF4879 domain-containing protein</fullName>
    </submittedName>
</protein>
<reference evidence="1" key="1">
    <citation type="submission" date="2020-04" db="EMBL/GenBank/DDBJ databases">
        <title>Deep metagenomics examines the oral microbiome during advanced dental caries in children, revealing novel taxa and co-occurrences with host molecules.</title>
        <authorList>
            <person name="Baker J.L."/>
            <person name="Morton J.T."/>
            <person name="Dinis M."/>
            <person name="Alvarez R."/>
            <person name="Tran N.C."/>
            <person name="Knight R."/>
            <person name="Edlund A."/>
        </authorList>
    </citation>
    <scope>NUCLEOTIDE SEQUENCE</scope>
    <source>
        <strain evidence="1">JCVI_47_bin.4</strain>
    </source>
</reference>
<organism evidence="1 2">
    <name type="scientific">Rothia dentocariosa</name>
    <dbReference type="NCBI Taxonomy" id="2047"/>
    <lineage>
        <taxon>Bacteria</taxon>
        <taxon>Bacillati</taxon>
        <taxon>Actinomycetota</taxon>
        <taxon>Actinomycetes</taxon>
        <taxon>Micrococcales</taxon>
        <taxon>Micrococcaceae</taxon>
        <taxon>Rothia</taxon>
    </lineage>
</organism>
<comment type="caution">
    <text evidence="1">The sequence shown here is derived from an EMBL/GenBank/DDBJ whole genome shotgun (WGS) entry which is preliminary data.</text>
</comment>
<evidence type="ECO:0000313" key="2">
    <source>
        <dbReference type="Proteomes" id="UP000769484"/>
    </source>
</evidence>
<dbReference type="Proteomes" id="UP000769484">
    <property type="component" value="Unassembled WGS sequence"/>
</dbReference>